<evidence type="ECO:0000313" key="6">
    <source>
        <dbReference type="EMBL" id="MBF4768915.1"/>
    </source>
</evidence>
<keyword evidence="7" id="KW-1185">Reference proteome</keyword>
<evidence type="ECO:0000256" key="2">
    <source>
        <dbReference type="ARBA" id="ARBA00038825"/>
    </source>
</evidence>
<comment type="caution">
    <text evidence="6">The sequence shown here is derived from an EMBL/GenBank/DDBJ whole genome shotgun (WGS) entry which is preliminary data.</text>
</comment>
<feature type="domain" description="Amine oxidase" evidence="5">
    <location>
        <begin position="254"/>
        <end position="356"/>
    </location>
</feature>
<sequence>MTSSYDAIVVGGGHNGLVAAAYLARDGARTLVLEGRHKLGGAATTEQPWADAPHLSVTRLSYVMSLMPATVINELKLAQHGYKVHPMGPYFQAFPEGGSLTIYEDDEARTYDEIARWSKKDAEAWPKWNAWLAGIADVMGPLLTRVPPNIGSHSPADLADLGKLVWKNRGVDSRMVADITRLMSMSIADMLDDWFESPQIKGALAVNGVIGTWAGPYAPGTAYVMAHHSIGDVGDGAGGAGGGDHSHQLGSWGYPEGGMGAVSAAIASSARELGVEIRTNARVESVTTSNGRVTGVVLENGDQLTAPTVVTTLHPKTAFLDHIARTELPDDFVGDIERWNTRSGVVKINLALSELPRFTDTPATERDAGHTSGGVPEHLTGSVEMSPTMEFIERAFQDAREGKAALMPFSDGVIPTSLDKTMNPDGTHIFSMFTQYVPHEWAEAPHTEELEAYTDRLIDLYDAVAPGFAASVTHRDIVGPHEMQEEYGLIGGNIFHGELTPEQLFHMRPAPGYADYRTPIAGLYNGSSATHGGGGVCGIPGWQAAKAAIKDRRSLRGRLRRSRA</sequence>
<evidence type="ECO:0000256" key="3">
    <source>
        <dbReference type="ARBA" id="ARBA00040298"/>
    </source>
</evidence>
<dbReference type="RefSeq" id="WP_194697058.1">
    <property type="nucleotide sequence ID" value="NZ_JADKPO010000018.1"/>
</dbReference>
<dbReference type="AlphaFoldDB" id="A0A930YQJ7"/>
<dbReference type="PANTHER" id="PTHR10668:SF103">
    <property type="entry name" value="PYRIDINE NUCLEOTIDE-DISULFIDE OXIDOREDUCTASE DOMAIN-CONTAINING PROTEIN 2"/>
    <property type="match status" value="1"/>
</dbReference>
<comment type="function">
    <text evidence="1">Probable oxidoreductase that may play a role as regulator of mitochondrial function.</text>
</comment>
<gene>
    <name evidence="6" type="ORF">ISU10_14200</name>
</gene>
<evidence type="ECO:0000256" key="1">
    <source>
        <dbReference type="ARBA" id="ARBA00037217"/>
    </source>
</evidence>
<proteinExistence type="predicted"/>
<dbReference type="InterPro" id="IPR002937">
    <property type="entry name" value="Amino_oxidase"/>
</dbReference>
<name>A0A930YQJ7_9ACTN</name>
<dbReference type="GO" id="GO:0016491">
    <property type="term" value="F:oxidoreductase activity"/>
    <property type="evidence" value="ECO:0007669"/>
    <property type="project" value="InterPro"/>
</dbReference>
<protein>
    <recommendedName>
        <fullName evidence="3">Pyridine nucleotide-disulfide oxidoreductase domain-containing protein 2</fullName>
    </recommendedName>
</protein>
<dbReference type="EMBL" id="JADKPO010000018">
    <property type="protein sequence ID" value="MBF4768915.1"/>
    <property type="molecule type" value="Genomic_DNA"/>
</dbReference>
<dbReference type="Pfam" id="PF01593">
    <property type="entry name" value="Amino_oxidase"/>
    <property type="match status" value="1"/>
</dbReference>
<accession>A0A930YQJ7</accession>
<dbReference type="PANTHER" id="PTHR10668">
    <property type="entry name" value="PHYTOENE DEHYDROGENASE"/>
    <property type="match status" value="1"/>
</dbReference>
<comment type="subunit">
    <text evidence="2">Interacts with COX5B; this interaction may contribute to localize PYROXD2 to the inner face of the inner mitochondrial membrane.</text>
</comment>
<evidence type="ECO:0000256" key="4">
    <source>
        <dbReference type="SAM" id="MobiDB-lite"/>
    </source>
</evidence>
<reference evidence="6" key="1">
    <citation type="submission" date="2020-11" db="EMBL/GenBank/DDBJ databases">
        <title>Nocardioides cynanchi sp. nov., isolated from soil of rhizosphere of Cynanchum wilfordii.</title>
        <authorList>
            <person name="Lee J.-S."/>
            <person name="Suh M.K."/>
            <person name="Kim J.-S."/>
        </authorList>
    </citation>
    <scope>NUCLEOTIDE SEQUENCE</scope>
    <source>
        <strain evidence="6">KCTC 19276</strain>
    </source>
</reference>
<evidence type="ECO:0000313" key="7">
    <source>
        <dbReference type="Proteomes" id="UP000660668"/>
    </source>
</evidence>
<dbReference type="SUPFAM" id="SSF51905">
    <property type="entry name" value="FAD/NAD(P)-binding domain"/>
    <property type="match status" value="1"/>
</dbReference>
<dbReference type="Pfam" id="PF13450">
    <property type="entry name" value="NAD_binding_8"/>
    <property type="match status" value="1"/>
</dbReference>
<feature type="region of interest" description="Disordered" evidence="4">
    <location>
        <begin position="360"/>
        <end position="381"/>
    </location>
</feature>
<organism evidence="6 7">
    <name type="scientific">Nocardioides agariphilus</name>
    <dbReference type="NCBI Taxonomy" id="433664"/>
    <lineage>
        <taxon>Bacteria</taxon>
        <taxon>Bacillati</taxon>
        <taxon>Actinomycetota</taxon>
        <taxon>Actinomycetes</taxon>
        <taxon>Propionibacteriales</taxon>
        <taxon>Nocardioidaceae</taxon>
        <taxon>Nocardioides</taxon>
    </lineage>
</organism>
<dbReference type="Gene3D" id="3.50.50.60">
    <property type="entry name" value="FAD/NAD(P)-binding domain"/>
    <property type="match status" value="2"/>
</dbReference>
<dbReference type="Proteomes" id="UP000660668">
    <property type="component" value="Unassembled WGS sequence"/>
</dbReference>
<dbReference type="InterPro" id="IPR036188">
    <property type="entry name" value="FAD/NAD-bd_sf"/>
</dbReference>
<evidence type="ECO:0000259" key="5">
    <source>
        <dbReference type="Pfam" id="PF01593"/>
    </source>
</evidence>